<evidence type="ECO:0000313" key="2">
    <source>
        <dbReference type="Proteomes" id="UP001162030"/>
    </source>
</evidence>
<evidence type="ECO:0008006" key="3">
    <source>
        <dbReference type="Google" id="ProtNLM"/>
    </source>
</evidence>
<evidence type="ECO:0000313" key="1">
    <source>
        <dbReference type="EMBL" id="CAI8729559.1"/>
    </source>
</evidence>
<proteinExistence type="predicted"/>
<protein>
    <recommendedName>
        <fullName evidence="3">Secreted protein</fullName>
    </recommendedName>
</protein>
<name>A0ABN8WZ51_9GAMM</name>
<dbReference type="Proteomes" id="UP001162030">
    <property type="component" value="Chromosome"/>
</dbReference>
<dbReference type="EMBL" id="OX458333">
    <property type="protein sequence ID" value="CAI8729559.1"/>
    <property type="molecule type" value="Genomic_DNA"/>
</dbReference>
<organism evidence="1 2">
    <name type="scientific">Methylocaldum szegediense</name>
    <dbReference type="NCBI Taxonomy" id="73780"/>
    <lineage>
        <taxon>Bacteria</taxon>
        <taxon>Pseudomonadati</taxon>
        <taxon>Pseudomonadota</taxon>
        <taxon>Gammaproteobacteria</taxon>
        <taxon>Methylococcales</taxon>
        <taxon>Methylococcaceae</taxon>
        <taxon>Methylocaldum</taxon>
    </lineage>
</organism>
<accession>A0ABN8WZ51</accession>
<reference evidence="1 2" key="1">
    <citation type="submission" date="2023-03" db="EMBL/GenBank/DDBJ databases">
        <authorList>
            <person name="Pearce D."/>
        </authorList>
    </citation>
    <scope>NUCLEOTIDE SEQUENCE [LARGE SCALE GENOMIC DNA]</scope>
    <source>
        <strain evidence="1">Msz</strain>
    </source>
</reference>
<keyword evidence="2" id="KW-1185">Reference proteome</keyword>
<gene>
    <name evidence="1" type="ORF">MSZNOR_0254</name>
</gene>
<sequence>MNARMACFVWPLFQEGSGSAAFLSARAAPFINRIKLRKKTNGRSLSEMEGMMRIGEVSNVFSAHPCWTQVHAQTTHLDVYQ</sequence>